<dbReference type="PRINTS" id="PR00368">
    <property type="entry name" value="FADPNR"/>
</dbReference>
<dbReference type="PANTHER" id="PTHR43429:SF3">
    <property type="entry name" value="NITRITE REDUCTASE [NAD(P)H]"/>
    <property type="match status" value="1"/>
</dbReference>
<organism evidence="6 7">
    <name type="scientific">Defluviitalea saccharophila</name>
    <dbReference type="NCBI Taxonomy" id="879970"/>
    <lineage>
        <taxon>Bacteria</taxon>
        <taxon>Bacillati</taxon>
        <taxon>Bacillota</taxon>
        <taxon>Clostridia</taxon>
        <taxon>Lachnospirales</taxon>
        <taxon>Defluviitaleaceae</taxon>
        <taxon>Defluviitalea</taxon>
    </lineage>
</organism>
<dbReference type="InterPro" id="IPR050260">
    <property type="entry name" value="FAD-bd_OxRdtase"/>
</dbReference>
<dbReference type="Pfam" id="PF07992">
    <property type="entry name" value="Pyr_redox_2"/>
    <property type="match status" value="1"/>
</dbReference>
<proteinExistence type="predicted"/>
<dbReference type="InterPro" id="IPR041575">
    <property type="entry name" value="Rubredoxin_C"/>
</dbReference>
<dbReference type="InterPro" id="IPR023753">
    <property type="entry name" value="FAD/NAD-binding_dom"/>
</dbReference>
<evidence type="ECO:0000259" key="4">
    <source>
        <dbReference type="Pfam" id="PF07992"/>
    </source>
</evidence>
<dbReference type="Proteomes" id="UP001486565">
    <property type="component" value="Chromosome"/>
</dbReference>
<dbReference type="Gene3D" id="3.30.390.30">
    <property type="match status" value="1"/>
</dbReference>
<dbReference type="SUPFAM" id="SSF51905">
    <property type="entry name" value="FAD/NAD(P)-binding domain"/>
    <property type="match status" value="1"/>
</dbReference>
<keyword evidence="7" id="KW-1185">Reference proteome</keyword>
<evidence type="ECO:0000259" key="5">
    <source>
        <dbReference type="Pfam" id="PF18267"/>
    </source>
</evidence>
<evidence type="ECO:0000256" key="2">
    <source>
        <dbReference type="ARBA" id="ARBA00022630"/>
    </source>
</evidence>
<dbReference type="PANTHER" id="PTHR43429">
    <property type="entry name" value="PYRIDINE NUCLEOTIDE-DISULFIDE OXIDOREDUCTASE DOMAIN-CONTAINING"/>
    <property type="match status" value="1"/>
</dbReference>
<dbReference type="RefSeq" id="WP_341876605.1">
    <property type="nucleotide sequence ID" value="NZ_CP121687.1"/>
</dbReference>
<feature type="domain" description="FAD/NAD(P)-binding" evidence="4">
    <location>
        <begin position="11"/>
        <end position="302"/>
    </location>
</feature>
<protein>
    <submittedName>
        <fullName evidence="6">FAD-dependent oxidoreductase</fullName>
    </submittedName>
</protein>
<dbReference type="Gene3D" id="3.50.50.60">
    <property type="entry name" value="FAD/NAD(P)-binding domain"/>
    <property type="match status" value="2"/>
</dbReference>
<dbReference type="EMBL" id="CP121687">
    <property type="protein sequence ID" value="WZL69618.1"/>
    <property type="molecule type" value="Genomic_DNA"/>
</dbReference>
<dbReference type="PRINTS" id="PR00411">
    <property type="entry name" value="PNDRDTASEI"/>
</dbReference>
<evidence type="ECO:0000256" key="3">
    <source>
        <dbReference type="ARBA" id="ARBA00022827"/>
    </source>
</evidence>
<accession>A0ABZ2Y2P1</accession>
<reference evidence="6 7" key="1">
    <citation type="submission" date="2023-03" db="EMBL/GenBank/DDBJ databases">
        <title>Novel Species.</title>
        <authorList>
            <person name="Ma S."/>
        </authorList>
    </citation>
    <scope>NUCLEOTIDE SEQUENCE [LARGE SCALE GENOMIC DNA]</scope>
    <source>
        <strain evidence="6 7">LIND6LT2</strain>
    </source>
</reference>
<name>A0ABZ2Y2P1_9FIRM</name>
<dbReference type="InterPro" id="IPR016156">
    <property type="entry name" value="FAD/NAD-linked_Rdtase_dimer_sf"/>
</dbReference>
<keyword evidence="3" id="KW-0274">FAD</keyword>
<sequence>MSNNYSGSSRQILIIGSGAAGHSAAKAARAQDPEANIIIFGEENRLPYYRLRLCEYIGKNVDYDEIKINKDEWFEKNRIQVELSSKVTAIDPEAKKISVNGKEYNYDCLVLATGSTPIMPPFKGKELSGVHTMWTWEDIVEINKSLMSAKKAVVIGGGLLGLEAAHKISEMGIDVSLIEGMPRLLPKQLDEEGSEIFREKVQSLGISVYCGKSVTGFEGDHNGHVTQVRMADETLLEADVVIVSVGVAPNTAVFQNTGMSINRFVNVNEKMETSIKDIYAAGDVACVNGRWFGQWSVAGKQGQVAGTNAAGGNAVYKTTDVPYILATMGTRVVCSGDMGITQSDHSGEAYEIDQKIDKEQFNYSKLVFRNGVLVGYILVGEPAKAFNKLQQLMNTSVSVETINNILYNG</sequence>
<keyword evidence="2" id="KW-0285">Flavoprotein</keyword>
<evidence type="ECO:0000313" key="7">
    <source>
        <dbReference type="Proteomes" id="UP001486565"/>
    </source>
</evidence>
<gene>
    <name evidence="6" type="ORF">QBE51_12645</name>
</gene>
<comment type="cofactor">
    <cofactor evidence="1">
        <name>FAD</name>
        <dbReference type="ChEBI" id="CHEBI:57692"/>
    </cofactor>
</comment>
<dbReference type="InterPro" id="IPR036188">
    <property type="entry name" value="FAD/NAD-bd_sf"/>
</dbReference>
<evidence type="ECO:0000313" key="6">
    <source>
        <dbReference type="EMBL" id="WZL69618.1"/>
    </source>
</evidence>
<dbReference type="Pfam" id="PF18267">
    <property type="entry name" value="Rubredoxin_C"/>
    <property type="match status" value="1"/>
</dbReference>
<evidence type="ECO:0000256" key="1">
    <source>
        <dbReference type="ARBA" id="ARBA00001974"/>
    </source>
</evidence>
<feature type="domain" description="NADH-rubredoxin oxidoreductase C-terminal" evidence="5">
    <location>
        <begin position="338"/>
        <end position="395"/>
    </location>
</feature>